<evidence type="ECO:0000313" key="3">
    <source>
        <dbReference type="Proteomes" id="UP001595384"/>
    </source>
</evidence>
<evidence type="ECO:0008006" key="4">
    <source>
        <dbReference type="Google" id="ProtNLM"/>
    </source>
</evidence>
<dbReference type="Proteomes" id="UP001595384">
    <property type="component" value="Unassembled WGS sequence"/>
</dbReference>
<organism evidence="2 3">
    <name type="scientific">Vibrio zhugei</name>
    <dbReference type="NCBI Taxonomy" id="2479546"/>
    <lineage>
        <taxon>Bacteria</taxon>
        <taxon>Pseudomonadati</taxon>
        <taxon>Pseudomonadota</taxon>
        <taxon>Gammaproteobacteria</taxon>
        <taxon>Vibrionales</taxon>
        <taxon>Vibrionaceae</taxon>
        <taxon>Vibrio</taxon>
    </lineage>
</organism>
<sequence>MKSLIKFTLLTNSALFLLLWLEERYVHLLGIVHWIDYAFFILMIIWGIAVLVYISPPSMKTGSQRINPLYRQKVMQAKRDAKQQADEQQTSPHADAIPFAIAGLPSLALVLFYHFFLG</sequence>
<comment type="caution">
    <text evidence="2">The sequence shown here is derived from an EMBL/GenBank/DDBJ whole genome shotgun (WGS) entry which is preliminary data.</text>
</comment>
<feature type="transmembrane region" description="Helical" evidence="1">
    <location>
        <begin position="96"/>
        <end position="116"/>
    </location>
</feature>
<keyword evidence="1" id="KW-0472">Membrane</keyword>
<feature type="transmembrane region" description="Helical" evidence="1">
    <location>
        <begin position="34"/>
        <end position="55"/>
    </location>
</feature>
<gene>
    <name evidence="2" type="ORF">ACFODT_09480</name>
</gene>
<name>A0ABV7C8W0_9VIBR</name>
<accession>A0ABV7C8W0</accession>
<keyword evidence="1" id="KW-1133">Transmembrane helix</keyword>
<keyword evidence="1" id="KW-0812">Transmembrane</keyword>
<keyword evidence="3" id="KW-1185">Reference proteome</keyword>
<evidence type="ECO:0000256" key="1">
    <source>
        <dbReference type="SAM" id="Phobius"/>
    </source>
</evidence>
<reference evidence="3" key="1">
    <citation type="journal article" date="2019" name="Int. J. Syst. Evol. Microbiol.">
        <title>The Global Catalogue of Microorganisms (GCM) 10K type strain sequencing project: providing services to taxonomists for standard genome sequencing and annotation.</title>
        <authorList>
            <consortium name="The Broad Institute Genomics Platform"/>
            <consortium name="The Broad Institute Genome Sequencing Center for Infectious Disease"/>
            <person name="Wu L."/>
            <person name="Ma J."/>
        </authorList>
    </citation>
    <scope>NUCLEOTIDE SEQUENCE [LARGE SCALE GENOMIC DNA]</scope>
    <source>
        <strain evidence="3">KCTC 62784</strain>
    </source>
</reference>
<evidence type="ECO:0000313" key="2">
    <source>
        <dbReference type="EMBL" id="MFC3024058.1"/>
    </source>
</evidence>
<dbReference type="EMBL" id="JBHRSE010000061">
    <property type="protein sequence ID" value="MFC3024058.1"/>
    <property type="molecule type" value="Genomic_DNA"/>
</dbReference>
<proteinExistence type="predicted"/>
<protein>
    <recommendedName>
        <fullName evidence="4">DUF3899 domain-containing protein</fullName>
    </recommendedName>
</protein>
<dbReference type="RefSeq" id="WP_123014580.1">
    <property type="nucleotide sequence ID" value="NZ_AP024912.1"/>
</dbReference>